<proteinExistence type="predicted"/>
<evidence type="ECO:0000313" key="2">
    <source>
        <dbReference type="Proteomes" id="UP000326678"/>
    </source>
</evidence>
<gene>
    <name evidence="1" type="ORF">GXM_07536</name>
</gene>
<sequence length="43" mass="4790">MRQCGLGGFPHEQLPNPFAQRLPLGEGIELISKANKPILFIEE</sequence>
<reference evidence="1 2" key="1">
    <citation type="submission" date="2019-10" db="EMBL/GenBank/DDBJ databases">
        <title>Genomic and transcriptomic insights into the perfect genentic adaptation of a filamentous nitrogen-fixing cyanobacterium to rice fields.</title>
        <authorList>
            <person name="Chen Z."/>
        </authorList>
    </citation>
    <scope>NUCLEOTIDE SEQUENCE [LARGE SCALE GENOMIC DNA]</scope>
    <source>
        <strain evidence="1">CCNUC1</strain>
    </source>
</reference>
<dbReference type="KEGG" id="nsh:GXM_07536"/>
<evidence type="ECO:0000313" key="1">
    <source>
        <dbReference type="EMBL" id="QFS50042.1"/>
    </source>
</evidence>
<name>A0A5P8WBS4_9NOSO</name>
<keyword evidence="2" id="KW-1185">Reference proteome</keyword>
<organism evidence="1 2">
    <name type="scientific">Nostoc sphaeroides CCNUC1</name>
    <dbReference type="NCBI Taxonomy" id="2653204"/>
    <lineage>
        <taxon>Bacteria</taxon>
        <taxon>Bacillati</taxon>
        <taxon>Cyanobacteriota</taxon>
        <taxon>Cyanophyceae</taxon>
        <taxon>Nostocales</taxon>
        <taxon>Nostocaceae</taxon>
        <taxon>Nostoc</taxon>
    </lineage>
</organism>
<dbReference type="Proteomes" id="UP000326678">
    <property type="component" value="Chromosome Gxm2"/>
</dbReference>
<dbReference type="AlphaFoldDB" id="A0A5P8WBS4"/>
<protein>
    <submittedName>
        <fullName evidence="1">Uncharacterized protein</fullName>
    </submittedName>
</protein>
<accession>A0A5P8WBS4</accession>
<dbReference type="EMBL" id="CP045227">
    <property type="protein sequence ID" value="QFS50042.1"/>
    <property type="molecule type" value="Genomic_DNA"/>
</dbReference>